<proteinExistence type="predicted"/>
<name>A0ABY5DVG5_9ACTN</name>
<dbReference type="RefSeq" id="WP_254572315.1">
    <property type="nucleotide sequence ID" value="NZ_CP098502.1"/>
</dbReference>
<evidence type="ECO:0000256" key="1">
    <source>
        <dbReference type="SAM" id="MobiDB-lite"/>
    </source>
</evidence>
<accession>A0ABY5DVG5</accession>
<protein>
    <submittedName>
        <fullName evidence="2">Uncharacterized protein</fullName>
    </submittedName>
</protein>
<reference evidence="2 3" key="1">
    <citation type="submission" date="2022-06" db="EMBL/GenBank/DDBJ databases">
        <title>Paraconexibacter antarcticus.</title>
        <authorList>
            <person name="Kim C.S."/>
        </authorList>
    </citation>
    <scope>NUCLEOTIDE SEQUENCE [LARGE SCALE GENOMIC DNA]</scope>
    <source>
        <strain evidence="2 3">02-257</strain>
    </source>
</reference>
<keyword evidence="3" id="KW-1185">Reference proteome</keyword>
<dbReference type="Proteomes" id="UP001056035">
    <property type="component" value="Chromosome"/>
</dbReference>
<evidence type="ECO:0000313" key="3">
    <source>
        <dbReference type="Proteomes" id="UP001056035"/>
    </source>
</evidence>
<sequence length="62" mass="7178">MRKPPDCPACGKESFRKRQHAESQASLRMKSLRDGTVLRVYRCTLCGAWHLTHQGRIRREPA</sequence>
<dbReference type="EMBL" id="CP098502">
    <property type="protein sequence ID" value="UTI65636.1"/>
    <property type="molecule type" value="Genomic_DNA"/>
</dbReference>
<feature type="region of interest" description="Disordered" evidence="1">
    <location>
        <begin position="1"/>
        <end position="29"/>
    </location>
</feature>
<evidence type="ECO:0000313" key="2">
    <source>
        <dbReference type="EMBL" id="UTI65636.1"/>
    </source>
</evidence>
<organism evidence="2 3">
    <name type="scientific">Paraconexibacter antarcticus</name>
    <dbReference type="NCBI Taxonomy" id="2949664"/>
    <lineage>
        <taxon>Bacteria</taxon>
        <taxon>Bacillati</taxon>
        <taxon>Actinomycetota</taxon>
        <taxon>Thermoleophilia</taxon>
        <taxon>Solirubrobacterales</taxon>
        <taxon>Paraconexibacteraceae</taxon>
        <taxon>Paraconexibacter</taxon>
    </lineage>
</organism>
<gene>
    <name evidence="2" type="ORF">NBH00_05345</name>
</gene>